<dbReference type="EMBL" id="CM017693">
    <property type="protein sequence ID" value="TYH12012.1"/>
    <property type="molecule type" value="Genomic_DNA"/>
</dbReference>
<protein>
    <submittedName>
        <fullName evidence="1">Uncharacterized protein</fullName>
    </submittedName>
</protein>
<name>A0A5D2G2E9_GOSDA</name>
<gene>
    <name evidence="1" type="ORF">ES288_A06G032200v1</name>
</gene>
<reference evidence="1 2" key="1">
    <citation type="submission" date="2019-06" db="EMBL/GenBank/DDBJ databases">
        <title>WGS assembly of Gossypium darwinii.</title>
        <authorList>
            <person name="Chen Z.J."/>
            <person name="Sreedasyam A."/>
            <person name="Ando A."/>
            <person name="Song Q."/>
            <person name="De L."/>
            <person name="Hulse-Kemp A."/>
            <person name="Ding M."/>
            <person name="Ye W."/>
            <person name="Kirkbride R."/>
            <person name="Jenkins J."/>
            <person name="Plott C."/>
            <person name="Lovell J."/>
            <person name="Lin Y.-M."/>
            <person name="Vaughn R."/>
            <person name="Liu B."/>
            <person name="Li W."/>
            <person name="Simpson S."/>
            <person name="Scheffler B."/>
            <person name="Saski C."/>
            <person name="Grover C."/>
            <person name="Hu G."/>
            <person name="Conover J."/>
            <person name="Carlson J."/>
            <person name="Shu S."/>
            <person name="Boston L."/>
            <person name="Williams M."/>
            <person name="Peterson D."/>
            <person name="Mcgee K."/>
            <person name="Jones D."/>
            <person name="Wendel J."/>
            <person name="Stelly D."/>
            <person name="Grimwood J."/>
            <person name="Schmutz J."/>
        </authorList>
    </citation>
    <scope>NUCLEOTIDE SEQUENCE [LARGE SCALE GENOMIC DNA]</scope>
    <source>
        <strain evidence="1">1808015.09</strain>
    </source>
</reference>
<evidence type="ECO:0000313" key="2">
    <source>
        <dbReference type="Proteomes" id="UP000323506"/>
    </source>
</evidence>
<dbReference type="Proteomes" id="UP000323506">
    <property type="component" value="Chromosome A06"/>
</dbReference>
<sequence>MPVPHCVINYYNLDTYNGVLKFLNEEISSTFLPYEDKTAALKMYKFLVKYANDDDLLKCHQIVCHEKKWLLAFEDCLNARKAGRSSCQSIYTENLIKCLFITRKDSECWVKVLPNLDGPKSKMNDDIEEFKKLMDIIINYPFELDKPDYDRFNLSPELRYFLHYLNYEFLEYVSPRCLLDSPFIWGDADKYRFLINLDYLLKREVFKLESFNDTLTTFASANLGDWVHALYNKRVLYKVYYHSQRSYNFSRAAAVVQFCSNVFWHYNNYAIECRERKIGKIRIMRKLSEALPNLFIDLFDGCINHACNLEDLYQPKTHEAVKRVFRKPLTSEYRD</sequence>
<dbReference type="AlphaFoldDB" id="A0A5D2G2E9"/>
<organism evidence="1 2">
    <name type="scientific">Gossypium darwinii</name>
    <name type="common">Darwin's cotton</name>
    <name type="synonym">Gossypium barbadense var. darwinii</name>
    <dbReference type="NCBI Taxonomy" id="34276"/>
    <lineage>
        <taxon>Eukaryota</taxon>
        <taxon>Viridiplantae</taxon>
        <taxon>Streptophyta</taxon>
        <taxon>Embryophyta</taxon>
        <taxon>Tracheophyta</taxon>
        <taxon>Spermatophyta</taxon>
        <taxon>Magnoliopsida</taxon>
        <taxon>eudicotyledons</taxon>
        <taxon>Gunneridae</taxon>
        <taxon>Pentapetalae</taxon>
        <taxon>rosids</taxon>
        <taxon>malvids</taxon>
        <taxon>Malvales</taxon>
        <taxon>Malvaceae</taxon>
        <taxon>Malvoideae</taxon>
        <taxon>Gossypium</taxon>
    </lineage>
</organism>
<proteinExistence type="predicted"/>
<keyword evidence="2" id="KW-1185">Reference proteome</keyword>
<accession>A0A5D2G2E9</accession>
<evidence type="ECO:0000313" key="1">
    <source>
        <dbReference type="EMBL" id="TYH12012.1"/>
    </source>
</evidence>